<dbReference type="InterPro" id="IPR051781">
    <property type="entry name" value="Metallo-dep_Hydrolase"/>
</dbReference>
<dbReference type="Gene3D" id="3.40.50.10910">
    <property type="entry name" value="Amidohydrolase"/>
    <property type="match status" value="1"/>
</dbReference>
<dbReference type="InterPro" id="IPR011059">
    <property type="entry name" value="Metal-dep_hydrolase_composite"/>
</dbReference>
<evidence type="ECO:0000313" key="2">
    <source>
        <dbReference type="EMBL" id="GAP32346.1"/>
    </source>
</evidence>
<dbReference type="InterPro" id="IPR032466">
    <property type="entry name" value="Metal_Hydrolase"/>
</dbReference>
<dbReference type="Pfam" id="PF01979">
    <property type="entry name" value="Amidohydro_1"/>
    <property type="match status" value="1"/>
</dbReference>
<organism evidence="2 3">
    <name type="scientific">Nocardia seriolae</name>
    <dbReference type="NCBI Taxonomy" id="37332"/>
    <lineage>
        <taxon>Bacteria</taxon>
        <taxon>Bacillati</taxon>
        <taxon>Actinomycetota</taxon>
        <taxon>Actinomycetes</taxon>
        <taxon>Mycobacteriales</taxon>
        <taxon>Nocardiaceae</taxon>
        <taxon>Nocardia</taxon>
    </lineage>
</organism>
<dbReference type="SUPFAM" id="SSF51556">
    <property type="entry name" value="Metallo-dependent hydrolases"/>
    <property type="match status" value="1"/>
</dbReference>
<comment type="caution">
    <text evidence="2">The sequence shown here is derived from an EMBL/GenBank/DDBJ whole genome shotgun (WGS) entry which is preliminary data.</text>
</comment>
<accession>A0ABC9Z4H2</accession>
<dbReference type="Gene3D" id="1.20.58.520">
    <property type="entry name" value="Amidohydrolase"/>
    <property type="match status" value="1"/>
</dbReference>
<feature type="non-terminal residue" evidence="2">
    <location>
        <position position="352"/>
    </location>
</feature>
<dbReference type="Proteomes" id="UP000037179">
    <property type="component" value="Unassembled WGS sequence"/>
</dbReference>
<keyword evidence="2" id="KW-0378">Hydrolase</keyword>
<protein>
    <submittedName>
        <fullName evidence="2">Hydrolase</fullName>
    </submittedName>
</protein>
<keyword evidence="3" id="KW-1185">Reference proteome</keyword>
<dbReference type="Gene3D" id="2.30.40.10">
    <property type="entry name" value="Urease, subunit C, domain 1"/>
    <property type="match status" value="1"/>
</dbReference>
<dbReference type="Gene3D" id="3.30.110.90">
    <property type="entry name" value="Amidohydrolase"/>
    <property type="match status" value="1"/>
</dbReference>
<dbReference type="GO" id="GO:0016787">
    <property type="term" value="F:hydrolase activity"/>
    <property type="evidence" value="ECO:0007669"/>
    <property type="project" value="UniProtKB-KW"/>
</dbReference>
<gene>
    <name evidence="2" type="ORF">NSK11_contig00152-0025</name>
</gene>
<dbReference type="PANTHER" id="PTHR43135">
    <property type="entry name" value="ALPHA-D-RIBOSE 1-METHYLPHOSPHONATE 5-TRIPHOSPHATE DIPHOSPHATASE"/>
    <property type="match status" value="1"/>
</dbReference>
<reference evidence="3" key="1">
    <citation type="submission" date="2015-07" db="EMBL/GenBank/DDBJ databases">
        <title>Nocardia seriolae U-1 whole genome shotgun sequence.</title>
        <authorList>
            <person name="Imajoh M."/>
            <person name="Fukumoto Y."/>
            <person name="Sukeda M."/>
            <person name="Yamane J."/>
            <person name="Yamasaki K."/>
            <person name="Shimizu M."/>
            <person name="Ohnishi K."/>
            <person name="Oshima S."/>
        </authorList>
    </citation>
    <scope>NUCLEOTIDE SEQUENCE [LARGE SCALE GENOMIC DNA]</scope>
    <source>
        <strain evidence="3">U-1</strain>
    </source>
</reference>
<dbReference type="PANTHER" id="PTHR43135:SF3">
    <property type="entry name" value="ALPHA-D-RIBOSE 1-METHYLPHOSPHONATE 5-TRIPHOSPHATE DIPHOSPHATASE"/>
    <property type="match status" value="1"/>
</dbReference>
<dbReference type="InterPro" id="IPR006680">
    <property type="entry name" value="Amidohydro-rel"/>
</dbReference>
<dbReference type="EMBL" id="BBYQ01000152">
    <property type="protein sequence ID" value="GAP32346.1"/>
    <property type="molecule type" value="Genomic_DNA"/>
</dbReference>
<name>A0ABC9Z4H2_9NOCA</name>
<dbReference type="SUPFAM" id="SSF51338">
    <property type="entry name" value="Composite domain of metallo-dependent hydrolases"/>
    <property type="match status" value="1"/>
</dbReference>
<sequence>MTSPRTALDNVRVFDGSTLSDPTTVVIDGAVIGTDDTGAEHLDAGGAILLPGLIDSHVHLADTESPGKFTAFGVTTALDMACDPDIVAGLRNAVGTTDIRSAGLAIVGPGGMHATFLPEPAIIRGHDQAEPMVAQRRSTGSDYIKLMLEAPGEGGPDAATAKTVAAEAHARGLRVIAHAATVGAYAMAVDAGVDVITHIPVEAALPQHDIDRIAAEGRVVVPTLTMMKGMSAARGFPEAFANGLANVAALHAAGVPILAGTDANASTGVPVNPAFGASLHAELELLVQAGLSPLDALNAATTLPARHFGLADRGAIAPGLRADLVLLDADPLTDITATRAIRRIWSAGIPVA</sequence>
<proteinExistence type="predicted"/>
<feature type="domain" description="Amidohydrolase-related" evidence="1">
    <location>
        <begin position="48"/>
        <end position="337"/>
    </location>
</feature>
<dbReference type="RefSeq" id="WP_062614386.1">
    <property type="nucleotide sequence ID" value="NZ_BBYQ01000152.1"/>
</dbReference>
<reference evidence="2 3" key="2">
    <citation type="journal article" date="2016" name="Genome Announc.">
        <title>Draft Genome Sequence of Erythromycin- and Oxytetracycline-Sensitive Nocardia seriolae Strain U-1 (NBRC 110359).</title>
        <authorList>
            <person name="Imajoh M."/>
            <person name="Sukeda M."/>
            <person name="Shimizu M."/>
            <person name="Yamane J."/>
            <person name="Ohnishi K."/>
            <person name="Oshima S."/>
        </authorList>
    </citation>
    <scope>NUCLEOTIDE SEQUENCE [LARGE SCALE GENOMIC DNA]</scope>
    <source>
        <strain evidence="2 3">U-1</strain>
    </source>
</reference>
<evidence type="ECO:0000313" key="3">
    <source>
        <dbReference type="Proteomes" id="UP000037179"/>
    </source>
</evidence>
<evidence type="ECO:0000259" key="1">
    <source>
        <dbReference type="Pfam" id="PF01979"/>
    </source>
</evidence>
<dbReference type="AlphaFoldDB" id="A0ABC9Z4H2"/>